<feature type="region of interest" description="Disordered" evidence="1">
    <location>
        <begin position="1"/>
        <end position="35"/>
    </location>
</feature>
<sequence length="114" mass="12490">MRSRRGARKGRPRNQGNPIDVLLEQDDNTPPAGAGVDADVVRTVEVLHSFWVQPADLVPCDVDGCTDPAEPEAWEPVDLDTGDELPGRFCDEHQLAWITRRRASTSTTGDLVSP</sequence>
<evidence type="ECO:0000313" key="2">
    <source>
        <dbReference type="EMBL" id="MBT1541473.1"/>
    </source>
</evidence>
<accession>A0A9Q2W5Z5</accession>
<dbReference type="Proteomes" id="UP000709437">
    <property type="component" value="Unassembled WGS sequence"/>
</dbReference>
<dbReference type="EMBL" id="JAHEWX010000006">
    <property type="protein sequence ID" value="MBT1541473.1"/>
    <property type="molecule type" value="Genomic_DNA"/>
</dbReference>
<dbReference type="RefSeq" id="WP_214562644.1">
    <property type="nucleotide sequence ID" value="NZ_JAHEWX010000006.1"/>
</dbReference>
<dbReference type="AlphaFoldDB" id="A0A9Q2W5Z5"/>
<comment type="caution">
    <text evidence="2">The sequence shown here is derived from an EMBL/GenBank/DDBJ whole genome shotgun (WGS) entry which is preliminary data.</text>
</comment>
<feature type="compositionally biased region" description="Basic residues" evidence="1">
    <location>
        <begin position="1"/>
        <end position="12"/>
    </location>
</feature>
<gene>
    <name evidence="2" type="ORF">KK103_06840</name>
</gene>
<reference evidence="2" key="1">
    <citation type="submission" date="2021-05" db="EMBL/GenBank/DDBJ databases">
        <title>Whole genome sequence of Curtobacterium flaccumfaciens pv. flaccumfaciens strain CFBP 3417.</title>
        <authorList>
            <person name="Osdaghi E."/>
            <person name="Taghouti G."/>
            <person name="Portier P."/>
            <person name="Fazliarab A."/>
            <person name="Taghavi S.M."/>
            <person name="Briand M."/>
            <person name="Le-Saux M."/>
            <person name="Jacques M.-A."/>
        </authorList>
    </citation>
    <scope>NUCLEOTIDE SEQUENCE</scope>
    <source>
        <strain evidence="2">CFBP 3417</strain>
    </source>
</reference>
<name>A0A9Q2W5Z5_9MICO</name>
<evidence type="ECO:0000256" key="1">
    <source>
        <dbReference type="SAM" id="MobiDB-lite"/>
    </source>
</evidence>
<protein>
    <submittedName>
        <fullName evidence="2">Uncharacterized protein</fullName>
    </submittedName>
</protein>
<proteinExistence type="predicted"/>
<organism evidence="2 3">
    <name type="scientific">Curtobacterium flaccumfaciens pv. flaccumfaciens</name>
    <dbReference type="NCBI Taxonomy" id="138532"/>
    <lineage>
        <taxon>Bacteria</taxon>
        <taxon>Bacillati</taxon>
        <taxon>Actinomycetota</taxon>
        <taxon>Actinomycetes</taxon>
        <taxon>Micrococcales</taxon>
        <taxon>Microbacteriaceae</taxon>
        <taxon>Curtobacterium</taxon>
    </lineage>
</organism>
<evidence type="ECO:0000313" key="3">
    <source>
        <dbReference type="Proteomes" id="UP000709437"/>
    </source>
</evidence>